<evidence type="ECO:0000256" key="1">
    <source>
        <dbReference type="ARBA" id="ARBA00001974"/>
    </source>
</evidence>
<organism evidence="8 9">
    <name type="scientific">Dinoponera quadriceps</name>
    <name type="common">South American ant</name>
    <dbReference type="NCBI Taxonomy" id="609295"/>
    <lineage>
        <taxon>Eukaryota</taxon>
        <taxon>Metazoa</taxon>
        <taxon>Ecdysozoa</taxon>
        <taxon>Arthropoda</taxon>
        <taxon>Hexapoda</taxon>
        <taxon>Insecta</taxon>
        <taxon>Pterygota</taxon>
        <taxon>Neoptera</taxon>
        <taxon>Endopterygota</taxon>
        <taxon>Hymenoptera</taxon>
        <taxon>Apocrita</taxon>
        <taxon>Aculeata</taxon>
        <taxon>Formicoidea</taxon>
        <taxon>Formicidae</taxon>
        <taxon>Ponerinae</taxon>
        <taxon>Ponerini</taxon>
        <taxon>Dinoponera</taxon>
    </lineage>
</organism>
<dbReference type="AlphaFoldDB" id="A0A6P3Y0K6"/>
<protein>
    <submittedName>
        <fullName evidence="9">NADH-cytochrome b5 reductase-like</fullName>
    </submittedName>
</protein>
<gene>
    <name evidence="9" type="primary">LOC106749124</name>
</gene>
<dbReference type="GeneID" id="106749124"/>
<feature type="binding site" evidence="6">
    <location>
        <position position="113"/>
    </location>
    <ligand>
        <name>FAD</name>
        <dbReference type="ChEBI" id="CHEBI:57692"/>
    </ligand>
</feature>
<feature type="binding site" evidence="6">
    <location>
        <position position="136"/>
    </location>
    <ligand>
        <name>FAD</name>
        <dbReference type="ChEBI" id="CHEBI:57692"/>
    </ligand>
</feature>
<feature type="binding site" evidence="6">
    <location>
        <position position="128"/>
    </location>
    <ligand>
        <name>FAD</name>
        <dbReference type="ChEBI" id="CHEBI:57692"/>
    </ligand>
</feature>
<comment type="cofactor">
    <cofactor evidence="1 6">
        <name>FAD</name>
        <dbReference type="ChEBI" id="CHEBI:57692"/>
    </cofactor>
</comment>
<dbReference type="SUPFAM" id="SSF63380">
    <property type="entry name" value="Riboflavin synthase domain-like"/>
    <property type="match status" value="1"/>
</dbReference>
<accession>A0A6P3Y0K6</accession>
<evidence type="ECO:0000256" key="2">
    <source>
        <dbReference type="ARBA" id="ARBA00006105"/>
    </source>
</evidence>
<comment type="similarity">
    <text evidence="2">Belongs to the flavoprotein pyridine nucleotide cytochrome reductase family.</text>
</comment>
<dbReference type="PROSITE" id="PS51384">
    <property type="entry name" value="FAD_FR"/>
    <property type="match status" value="1"/>
</dbReference>
<dbReference type="InterPro" id="IPR039261">
    <property type="entry name" value="FNR_nucleotide-bd"/>
</dbReference>
<dbReference type="OrthoDB" id="432685at2759"/>
<name>A0A6P3Y0K6_DINQU</name>
<sequence length="298" mass="34403">MDLDDHNDDNDRPKTPLEEDCCGNGCIPCVFDVHKRLLNEWENRKAQDVKIKISSNLLSLLSYKAFVIADISETSKDYILVHLEYQEYKMQNSLNLYLIPGQYIMLHSWCMSRPYTPITWTKRGLVLLVKVYKQGKFSIHLKNAPLGSSIDVRGPYGDFKYESNSFRQIIMFGIGSGIAALYPIARTIVDDETELTKVHLIVGFQSVEHVPLKKELRCLTDYWNFKCTLQLSQLNNKTIGPHGLNIKIGRLNKLLVADYLQCNDTETTLILICGTSEFNRSMKEWIQEMNYTHLHIFE</sequence>
<feature type="domain" description="FAD-binding FR-type" evidence="7">
    <location>
        <begin position="61"/>
        <end position="162"/>
    </location>
</feature>
<dbReference type="Pfam" id="PF00175">
    <property type="entry name" value="NAD_binding_1"/>
    <property type="match status" value="1"/>
</dbReference>
<feature type="binding site" evidence="6">
    <location>
        <position position="130"/>
    </location>
    <ligand>
        <name>FAD</name>
        <dbReference type="ChEBI" id="CHEBI:57692"/>
    </ligand>
</feature>
<dbReference type="PANTHER" id="PTHR19370">
    <property type="entry name" value="NADH-CYTOCHROME B5 REDUCTASE"/>
    <property type="match status" value="1"/>
</dbReference>
<evidence type="ECO:0000256" key="3">
    <source>
        <dbReference type="ARBA" id="ARBA00022630"/>
    </source>
</evidence>
<keyword evidence="8" id="KW-1185">Reference proteome</keyword>
<feature type="binding site" evidence="6">
    <location>
        <position position="114"/>
    </location>
    <ligand>
        <name>FAD</name>
        <dbReference type="ChEBI" id="CHEBI:57692"/>
    </ligand>
</feature>
<dbReference type="InterPro" id="IPR001433">
    <property type="entry name" value="OxRdtase_FAD/NAD-bd"/>
</dbReference>
<keyword evidence="5" id="KW-0560">Oxidoreductase</keyword>
<evidence type="ECO:0000256" key="6">
    <source>
        <dbReference type="PIRSR" id="PIRSR601834-1"/>
    </source>
</evidence>
<keyword evidence="4 6" id="KW-0274">FAD</keyword>
<dbReference type="PANTHER" id="PTHR19370:SF184">
    <property type="entry name" value="NADH-CYTOCHROME B5 REDUCTASE-LIKE"/>
    <property type="match status" value="1"/>
</dbReference>
<evidence type="ECO:0000256" key="5">
    <source>
        <dbReference type="ARBA" id="ARBA00023002"/>
    </source>
</evidence>
<feature type="binding site" evidence="6">
    <location>
        <position position="138"/>
    </location>
    <ligand>
        <name>FAD</name>
        <dbReference type="ChEBI" id="CHEBI:57692"/>
    </ligand>
</feature>
<dbReference type="InterPro" id="IPR019180">
    <property type="entry name" value="Oxidoreductase-like_N"/>
</dbReference>
<dbReference type="InterPro" id="IPR017938">
    <property type="entry name" value="Riboflavin_synthase-like_b-brl"/>
</dbReference>
<evidence type="ECO:0000256" key="4">
    <source>
        <dbReference type="ARBA" id="ARBA00022827"/>
    </source>
</evidence>
<proteinExistence type="inferred from homology"/>
<dbReference type="Pfam" id="PF09791">
    <property type="entry name" value="Oxidored-like"/>
    <property type="match status" value="1"/>
</dbReference>
<dbReference type="InterPro" id="IPR017927">
    <property type="entry name" value="FAD-bd_FR_type"/>
</dbReference>
<evidence type="ECO:0000259" key="7">
    <source>
        <dbReference type="PROSITE" id="PS51384"/>
    </source>
</evidence>
<dbReference type="Pfam" id="PF00970">
    <property type="entry name" value="FAD_binding_6"/>
    <property type="match status" value="1"/>
</dbReference>
<reference evidence="9" key="1">
    <citation type="submission" date="2025-08" db="UniProtKB">
        <authorList>
            <consortium name="RefSeq"/>
        </authorList>
    </citation>
    <scope>IDENTIFICATION</scope>
</reference>
<dbReference type="Proteomes" id="UP000515204">
    <property type="component" value="Unplaced"/>
</dbReference>
<dbReference type="InterPro" id="IPR008333">
    <property type="entry name" value="Cbr1-like_FAD-bd_dom"/>
</dbReference>
<dbReference type="Gene3D" id="3.40.50.80">
    <property type="entry name" value="Nucleotide-binding domain of ferredoxin-NADP reductase (FNR) module"/>
    <property type="match status" value="1"/>
</dbReference>
<feature type="binding site" evidence="6">
    <location>
        <position position="115"/>
    </location>
    <ligand>
        <name>FAD</name>
        <dbReference type="ChEBI" id="CHEBI:57692"/>
    </ligand>
</feature>
<evidence type="ECO:0000313" key="9">
    <source>
        <dbReference type="RefSeq" id="XP_014483744.1"/>
    </source>
</evidence>
<evidence type="ECO:0000313" key="8">
    <source>
        <dbReference type="Proteomes" id="UP000515204"/>
    </source>
</evidence>
<dbReference type="InterPro" id="IPR001834">
    <property type="entry name" value="CBR-like"/>
</dbReference>
<dbReference type="RefSeq" id="XP_014483744.1">
    <property type="nucleotide sequence ID" value="XM_014628258.1"/>
</dbReference>
<dbReference type="SUPFAM" id="SSF52343">
    <property type="entry name" value="Ferredoxin reductase-like, C-terminal NADP-linked domain"/>
    <property type="match status" value="1"/>
</dbReference>
<dbReference type="KEGG" id="dqu:106749124"/>
<keyword evidence="3 6" id="KW-0285">Flavoprotein</keyword>
<dbReference type="Gene3D" id="2.40.30.10">
    <property type="entry name" value="Translation factors"/>
    <property type="match status" value="1"/>
</dbReference>
<dbReference type="GO" id="GO:0016491">
    <property type="term" value="F:oxidoreductase activity"/>
    <property type="evidence" value="ECO:0007669"/>
    <property type="project" value="UniProtKB-KW"/>
</dbReference>
<dbReference type="CDD" id="cd06183">
    <property type="entry name" value="cyt_b5_reduct_like"/>
    <property type="match status" value="1"/>
</dbReference>